<dbReference type="InterPro" id="IPR019757">
    <property type="entry name" value="Pept_S26A_signal_pept_1_Lys-AS"/>
</dbReference>
<dbReference type="GO" id="GO:0009003">
    <property type="term" value="F:signal peptidase activity"/>
    <property type="evidence" value="ECO:0007669"/>
    <property type="project" value="UniProtKB-EC"/>
</dbReference>
<dbReference type="Gene3D" id="2.10.109.10">
    <property type="entry name" value="Umud Fragment, subunit A"/>
    <property type="match status" value="1"/>
</dbReference>
<dbReference type="InterPro" id="IPR019533">
    <property type="entry name" value="Peptidase_S26"/>
</dbReference>
<dbReference type="GO" id="GO:0005886">
    <property type="term" value="C:plasma membrane"/>
    <property type="evidence" value="ECO:0007669"/>
    <property type="project" value="UniProtKB-SubCell"/>
</dbReference>
<comment type="subcellular location">
    <subcellularLocation>
        <location evidence="2">Cell membrane</location>
        <topology evidence="2">Single-pass type II membrane protein</topology>
    </subcellularLocation>
    <subcellularLocation>
        <location evidence="7">Membrane</location>
        <topology evidence="7">Single-pass type II membrane protein</topology>
    </subcellularLocation>
</comment>
<evidence type="ECO:0000256" key="4">
    <source>
        <dbReference type="ARBA" id="ARBA00013208"/>
    </source>
</evidence>
<evidence type="ECO:0000256" key="3">
    <source>
        <dbReference type="ARBA" id="ARBA00009370"/>
    </source>
</evidence>
<sequence length="189" mass="21372">MAGRSAQEERAPRSSSPSVLRVVWNWLWPIAVGAGLAKLFVHYVFSFAEVPTSSMYPTIPNPCFILVDHVATELMPPYRGEVVLFRWPDDPKTIFVKRIIGLPGDTVWIGGGRVYINGRPLAEPYLSVPTLGTFGPYKVPPDSYFMMGDNRNRSDDSRLWTHKFVPRSSIIGRADLVIWPLWKAKVIEQ</sequence>
<keyword evidence="5 7" id="KW-0378">Hydrolase</keyword>
<dbReference type="InterPro" id="IPR000223">
    <property type="entry name" value="Pept_S26A_signal_pept_1"/>
</dbReference>
<dbReference type="AlphaFoldDB" id="A0A917KER2"/>
<evidence type="ECO:0000256" key="1">
    <source>
        <dbReference type="ARBA" id="ARBA00000677"/>
    </source>
</evidence>
<keyword evidence="7" id="KW-0645">Protease</keyword>
<evidence type="ECO:0000259" key="8">
    <source>
        <dbReference type="Pfam" id="PF10502"/>
    </source>
</evidence>
<protein>
    <recommendedName>
        <fullName evidence="4 7">Signal peptidase I</fullName>
        <ecNumber evidence="4 7">3.4.21.89</ecNumber>
    </recommendedName>
</protein>
<evidence type="ECO:0000256" key="6">
    <source>
        <dbReference type="PIRSR" id="PIRSR600223-1"/>
    </source>
</evidence>
<dbReference type="PROSITE" id="PS00760">
    <property type="entry name" value="SPASE_I_2"/>
    <property type="match status" value="1"/>
</dbReference>
<keyword evidence="7" id="KW-1133">Transmembrane helix</keyword>
<evidence type="ECO:0000313" key="9">
    <source>
        <dbReference type="EMBL" id="GGJ11511.1"/>
    </source>
</evidence>
<evidence type="ECO:0000256" key="5">
    <source>
        <dbReference type="ARBA" id="ARBA00022801"/>
    </source>
</evidence>
<dbReference type="PROSITE" id="PS00761">
    <property type="entry name" value="SPASE_I_3"/>
    <property type="match status" value="1"/>
</dbReference>
<dbReference type="Pfam" id="PF10502">
    <property type="entry name" value="Peptidase_S26"/>
    <property type="match status" value="1"/>
</dbReference>
<dbReference type="SUPFAM" id="SSF51306">
    <property type="entry name" value="LexA/Signal peptidase"/>
    <property type="match status" value="1"/>
</dbReference>
<comment type="similarity">
    <text evidence="3 7">Belongs to the peptidase S26 family.</text>
</comment>
<evidence type="ECO:0000256" key="7">
    <source>
        <dbReference type="RuleBase" id="RU362042"/>
    </source>
</evidence>
<dbReference type="InterPro" id="IPR019758">
    <property type="entry name" value="Pept_S26A_signal_pept_1_CS"/>
</dbReference>
<dbReference type="EMBL" id="BMOY01000038">
    <property type="protein sequence ID" value="GGJ11511.1"/>
    <property type="molecule type" value="Genomic_DNA"/>
</dbReference>
<evidence type="ECO:0000313" key="10">
    <source>
        <dbReference type="Proteomes" id="UP000637695"/>
    </source>
</evidence>
<feature type="transmembrane region" description="Helical" evidence="7">
    <location>
        <begin position="26"/>
        <end position="45"/>
    </location>
</feature>
<comment type="catalytic activity">
    <reaction evidence="1 7">
        <text>Cleavage of hydrophobic, N-terminal signal or leader sequences from secreted and periplasmic proteins.</text>
        <dbReference type="EC" id="3.4.21.89"/>
    </reaction>
</comment>
<reference evidence="9" key="1">
    <citation type="journal article" date="2014" name="Int. J. Syst. Evol. Microbiol.">
        <title>Complete genome sequence of Corynebacterium casei LMG S-19264T (=DSM 44701T), isolated from a smear-ripened cheese.</title>
        <authorList>
            <consortium name="US DOE Joint Genome Institute (JGI-PGF)"/>
            <person name="Walter F."/>
            <person name="Albersmeier A."/>
            <person name="Kalinowski J."/>
            <person name="Ruckert C."/>
        </authorList>
    </citation>
    <scope>NUCLEOTIDE SEQUENCE</scope>
    <source>
        <strain evidence="9">JCM 18487</strain>
    </source>
</reference>
<feature type="active site" evidence="6">
    <location>
        <position position="54"/>
    </location>
</feature>
<dbReference type="NCBIfam" id="TIGR02227">
    <property type="entry name" value="sigpep_I_bact"/>
    <property type="match status" value="1"/>
</dbReference>
<keyword evidence="7" id="KW-0812">Transmembrane</keyword>
<accession>A0A917KER2</accession>
<organism evidence="9 10">
    <name type="scientific">Alicyclobacillus cellulosilyticus</name>
    <dbReference type="NCBI Taxonomy" id="1003997"/>
    <lineage>
        <taxon>Bacteria</taxon>
        <taxon>Bacillati</taxon>
        <taxon>Bacillota</taxon>
        <taxon>Bacilli</taxon>
        <taxon>Bacillales</taxon>
        <taxon>Alicyclobacillaceae</taxon>
        <taxon>Alicyclobacillus</taxon>
    </lineage>
</organism>
<comment type="caution">
    <text evidence="9">The sequence shown here is derived from an EMBL/GenBank/DDBJ whole genome shotgun (WGS) entry which is preliminary data.</text>
</comment>
<feature type="active site" evidence="6">
    <location>
        <position position="97"/>
    </location>
</feature>
<evidence type="ECO:0000256" key="2">
    <source>
        <dbReference type="ARBA" id="ARBA00004401"/>
    </source>
</evidence>
<dbReference type="PANTHER" id="PTHR43390">
    <property type="entry name" value="SIGNAL PEPTIDASE I"/>
    <property type="match status" value="1"/>
</dbReference>
<dbReference type="Proteomes" id="UP000637695">
    <property type="component" value="Unassembled WGS sequence"/>
</dbReference>
<feature type="domain" description="Peptidase S26" evidence="8">
    <location>
        <begin position="24"/>
        <end position="179"/>
    </location>
</feature>
<proteinExistence type="inferred from homology"/>
<dbReference type="GO" id="GO:0004252">
    <property type="term" value="F:serine-type endopeptidase activity"/>
    <property type="evidence" value="ECO:0007669"/>
    <property type="project" value="InterPro"/>
</dbReference>
<name>A0A917KER2_9BACL</name>
<dbReference type="InterPro" id="IPR036286">
    <property type="entry name" value="LexA/Signal_pep-like_sf"/>
</dbReference>
<keyword evidence="7" id="KW-0472">Membrane</keyword>
<dbReference type="GO" id="GO:0006465">
    <property type="term" value="P:signal peptide processing"/>
    <property type="evidence" value="ECO:0007669"/>
    <property type="project" value="InterPro"/>
</dbReference>
<dbReference type="PRINTS" id="PR00727">
    <property type="entry name" value="LEADERPTASE"/>
</dbReference>
<dbReference type="CDD" id="cd06530">
    <property type="entry name" value="S26_SPase_I"/>
    <property type="match status" value="1"/>
</dbReference>
<gene>
    <name evidence="9" type="ORF">GCM10010885_21020</name>
</gene>
<reference evidence="9" key="2">
    <citation type="submission" date="2020-09" db="EMBL/GenBank/DDBJ databases">
        <authorList>
            <person name="Sun Q."/>
            <person name="Ohkuma M."/>
        </authorList>
    </citation>
    <scope>NUCLEOTIDE SEQUENCE</scope>
    <source>
        <strain evidence="9">JCM 18487</strain>
    </source>
</reference>
<keyword evidence="10" id="KW-1185">Reference proteome</keyword>
<dbReference type="RefSeq" id="WP_188882973.1">
    <property type="nucleotide sequence ID" value="NZ_BMOY01000038.1"/>
</dbReference>
<dbReference type="PANTHER" id="PTHR43390:SF1">
    <property type="entry name" value="CHLOROPLAST PROCESSING PEPTIDASE"/>
    <property type="match status" value="1"/>
</dbReference>
<dbReference type="EC" id="3.4.21.89" evidence="4 7"/>